<evidence type="ECO:0000259" key="14">
    <source>
        <dbReference type="PROSITE" id="PS51767"/>
    </source>
</evidence>
<feature type="domain" description="Peptidase A1" evidence="14">
    <location>
        <begin position="413"/>
        <end position="801"/>
    </location>
</feature>
<comment type="subcellular location">
    <subcellularLocation>
        <location evidence="9">Endomembrane system</location>
        <topology evidence="9">Single-pass type I membrane protein</topology>
    </subcellularLocation>
</comment>
<evidence type="ECO:0000256" key="2">
    <source>
        <dbReference type="ARBA" id="ARBA00022670"/>
    </source>
</evidence>
<sequence>MEAGAMGGSSFLSFSSGPSAETSPSSLSPPTSSSPSPSPQLVSDSVESLHAKRPLAQSSWSSSRTAASTCFCWQGEGQENEAAPTISQEERRGGSMAAASAGHLETAREEAARCLGCSYTGEERRGASSATSVLSLGGERGRPPSRSSSLWTFSGLLSPLAFRSRRCCPQFSSSSSPLSPLPHPRGAPASACGSAVITDRAGRPASPLSFSRLASPVSDPSGVCPPRVVAARVWRLLSSVLFSLVNCARLFPRRLSRRPDPLRKPRAQVWSASSRSLQALLLATVALFAACSSLHGSSLLGAQAASPTPPFLSLSSSPRSLASDSAKKGSNAPEQSREQRGEREGERQRPDKGEENGETEETFPAASGVVPAPGLKVADLPRTGPPVDLLGLPIRKKVFRARLYGSMFSYAYYFLDILVGTPPQRASVILDTGSSLLAFPCAGCSECGQHLDPAMDTSRSATGEWIDCKEQERCFGSCSGGTPLGGLGGGGVSSMRRCMYTQTYSEGSAIRGIYFSDVVALGEVEQKNPPVRYDFVGCHTQETNLFVTQKAAGIFGISFPKGHRQPTLLDVMFGHTNLVDKKMFSVCISEDGGLLTVGGYEPTLLVAPPESESTPATEALRPVAGESASRRISEKTSPHHAALLTWTSIISHSTYRVPLSGMEVEGLVLGSGVDDFGNTMVDSGTTYSYFPPAVFSRWRSFLSRFCTPELFCERERDGRPCWRVSPGTDLSSIFPPIKVSFGDEKNSQVWWWPEGYLYRRTGGYFCDGLDDNRVSASVLGLSFFKNKQVLFDREQDRVGFAAAKCPSFFLDQRPRGPDSGDGPKGRPTAPFTVPPLRVPVPMDGGGVPGDAKQPEGLPLSPQQLWVAAALVVVAILIAVTVILLHTIKRPSRSSAVVPAPSAPRLPFAQNSKSAGRFARGLGHGALGVGNPVYVQRTQRYREVQEAQPHTADAYYDVEEDRFTGEDDGDFFGDDSVPSAEEQETAPSLSLREESSPFSASQSTLLDLPLGGE</sequence>
<dbReference type="InterPro" id="IPR033121">
    <property type="entry name" value="PEPTIDASE_A1"/>
</dbReference>
<feature type="region of interest" description="Disordered" evidence="12">
    <location>
        <begin position="1"/>
        <end position="64"/>
    </location>
</feature>
<evidence type="ECO:0000256" key="9">
    <source>
        <dbReference type="ARBA" id="ARBA00046288"/>
    </source>
</evidence>
<evidence type="ECO:0000313" key="15">
    <source>
        <dbReference type="EMBL" id="KFG29010.1"/>
    </source>
</evidence>
<evidence type="ECO:0000256" key="13">
    <source>
        <dbReference type="SAM" id="Phobius"/>
    </source>
</evidence>
<feature type="region of interest" description="Disordered" evidence="12">
    <location>
        <begin position="811"/>
        <end position="837"/>
    </location>
</feature>
<evidence type="ECO:0000256" key="10">
    <source>
        <dbReference type="PIRSR" id="PIRSR601461-1"/>
    </source>
</evidence>
<comment type="similarity">
    <text evidence="1 11">Belongs to the peptidase A1 family.</text>
</comment>
<dbReference type="SUPFAM" id="SSF50630">
    <property type="entry name" value="Acid proteases"/>
    <property type="match status" value="1"/>
</dbReference>
<dbReference type="PROSITE" id="PS00141">
    <property type="entry name" value="ASP_PROTEASE"/>
    <property type="match status" value="1"/>
</dbReference>
<dbReference type="GO" id="GO:0006508">
    <property type="term" value="P:proteolysis"/>
    <property type="evidence" value="ECO:0007669"/>
    <property type="project" value="UniProtKB-KW"/>
</dbReference>
<evidence type="ECO:0000256" key="3">
    <source>
        <dbReference type="ARBA" id="ARBA00022692"/>
    </source>
</evidence>
<feature type="active site" evidence="10">
    <location>
        <position position="682"/>
    </location>
</feature>
<dbReference type="Pfam" id="PF14541">
    <property type="entry name" value="TAXi_C"/>
    <property type="match status" value="1"/>
</dbReference>
<gene>
    <name evidence="15" type="ORF">TGP89_242720</name>
</gene>
<protein>
    <submittedName>
        <fullName evidence="15">Aspartyl protease ASP5</fullName>
    </submittedName>
</protein>
<dbReference type="Gene3D" id="2.40.70.10">
    <property type="entry name" value="Acid Proteases"/>
    <property type="match status" value="2"/>
</dbReference>
<comment type="caution">
    <text evidence="15">The sequence shown here is derived from an EMBL/GenBank/DDBJ whole genome shotgun (WGS) entry which is preliminary data.</text>
</comment>
<reference evidence="15 16" key="1">
    <citation type="submission" date="2014-03" db="EMBL/GenBank/DDBJ databases">
        <authorList>
            <person name="Sibley D."/>
            <person name="Venepally P."/>
            <person name="Karamycheva S."/>
            <person name="Hadjithomas M."/>
            <person name="Khan A."/>
            <person name="Brunk B."/>
            <person name="Roos D."/>
            <person name="Caler E."/>
            <person name="Lorenzi H."/>
        </authorList>
    </citation>
    <scope>NUCLEOTIDE SEQUENCE [LARGE SCALE GENOMIC DNA]</scope>
    <source>
        <strain evidence="16">p89</strain>
    </source>
</reference>
<feature type="compositionally biased region" description="Polar residues" evidence="12">
    <location>
        <begin position="995"/>
        <end position="1004"/>
    </location>
</feature>
<keyword evidence="8 13" id="KW-0472">Membrane</keyword>
<keyword evidence="6 11" id="KW-0378">Hydrolase</keyword>
<dbReference type="PRINTS" id="PR00792">
    <property type="entry name" value="PEPSIN"/>
</dbReference>
<feature type="transmembrane region" description="Helical" evidence="13">
    <location>
        <begin position="864"/>
        <end position="884"/>
    </location>
</feature>
<keyword evidence="2 11" id="KW-0645">Protease</keyword>
<dbReference type="InterPro" id="IPR021109">
    <property type="entry name" value="Peptidase_aspartic_dom_sf"/>
</dbReference>
<keyword evidence="7 13" id="KW-1133">Transmembrane helix</keyword>
<keyword evidence="3 13" id="KW-0812">Transmembrane</keyword>
<keyword evidence="5 11" id="KW-0064">Aspartyl protease</keyword>
<feature type="compositionally biased region" description="Low complexity" evidence="12">
    <location>
        <begin position="1"/>
        <end position="45"/>
    </location>
</feature>
<dbReference type="Pfam" id="PF14543">
    <property type="entry name" value="TAXi_N"/>
    <property type="match status" value="1"/>
</dbReference>
<dbReference type="VEuPathDB" id="ToxoDB:TGP89_242720"/>
<evidence type="ECO:0000256" key="7">
    <source>
        <dbReference type="ARBA" id="ARBA00022989"/>
    </source>
</evidence>
<feature type="active site" evidence="10">
    <location>
        <position position="456"/>
    </location>
</feature>
<feature type="compositionally biased region" description="Low complexity" evidence="12">
    <location>
        <begin position="311"/>
        <end position="324"/>
    </location>
</feature>
<keyword evidence="4" id="KW-0732">Signal</keyword>
<feature type="region of interest" description="Disordered" evidence="12">
    <location>
        <begin position="607"/>
        <end position="635"/>
    </location>
</feature>
<dbReference type="InterPro" id="IPR032861">
    <property type="entry name" value="TAXi_N"/>
</dbReference>
<dbReference type="GO" id="GO:0004190">
    <property type="term" value="F:aspartic-type endopeptidase activity"/>
    <property type="evidence" value="ECO:0007669"/>
    <property type="project" value="UniProtKB-KW"/>
</dbReference>
<dbReference type="OrthoDB" id="2747330at2759"/>
<evidence type="ECO:0000256" key="5">
    <source>
        <dbReference type="ARBA" id="ARBA00022750"/>
    </source>
</evidence>
<dbReference type="PANTHER" id="PTHR13683:SF375">
    <property type="entry name" value="PEPTIDASE A1 DOMAIN-CONTAINING PROTEIN"/>
    <property type="match status" value="1"/>
</dbReference>
<feature type="compositionally biased region" description="Basic and acidic residues" evidence="12">
    <location>
        <begin position="335"/>
        <end position="355"/>
    </location>
</feature>
<proteinExistence type="inferred from homology"/>
<evidence type="ECO:0000313" key="16">
    <source>
        <dbReference type="Proteomes" id="UP000028828"/>
    </source>
</evidence>
<evidence type="ECO:0000256" key="1">
    <source>
        <dbReference type="ARBA" id="ARBA00007447"/>
    </source>
</evidence>
<evidence type="ECO:0000256" key="6">
    <source>
        <dbReference type="ARBA" id="ARBA00022801"/>
    </source>
</evidence>
<organism evidence="15 16">
    <name type="scientific">Toxoplasma gondii p89</name>
    <dbReference type="NCBI Taxonomy" id="943119"/>
    <lineage>
        <taxon>Eukaryota</taxon>
        <taxon>Sar</taxon>
        <taxon>Alveolata</taxon>
        <taxon>Apicomplexa</taxon>
        <taxon>Conoidasida</taxon>
        <taxon>Coccidia</taxon>
        <taxon>Eucoccidiorida</taxon>
        <taxon>Eimeriorina</taxon>
        <taxon>Sarcocystidae</taxon>
        <taxon>Toxoplasma</taxon>
    </lineage>
</organism>
<dbReference type="EMBL" id="AEYI02002249">
    <property type="protein sequence ID" value="KFG29010.1"/>
    <property type="molecule type" value="Genomic_DNA"/>
</dbReference>
<evidence type="ECO:0000256" key="8">
    <source>
        <dbReference type="ARBA" id="ARBA00023136"/>
    </source>
</evidence>
<feature type="region of interest" description="Disordered" evidence="12">
    <location>
        <begin position="965"/>
        <end position="1012"/>
    </location>
</feature>
<dbReference type="PROSITE" id="PS51767">
    <property type="entry name" value="PEPTIDASE_A1"/>
    <property type="match status" value="1"/>
</dbReference>
<dbReference type="InterPro" id="IPR001969">
    <property type="entry name" value="Aspartic_peptidase_AS"/>
</dbReference>
<dbReference type="AlphaFoldDB" id="A0A086JA42"/>
<accession>A0A086JA42</accession>
<name>A0A086JA42_TOXGO</name>
<dbReference type="Proteomes" id="UP000028828">
    <property type="component" value="Unassembled WGS sequence"/>
</dbReference>
<evidence type="ECO:0000256" key="4">
    <source>
        <dbReference type="ARBA" id="ARBA00022729"/>
    </source>
</evidence>
<feature type="region of interest" description="Disordered" evidence="12">
    <location>
        <begin position="173"/>
        <end position="193"/>
    </location>
</feature>
<dbReference type="InterPro" id="IPR001461">
    <property type="entry name" value="Aspartic_peptidase_A1"/>
</dbReference>
<feature type="region of interest" description="Disordered" evidence="12">
    <location>
        <begin position="128"/>
        <end position="149"/>
    </location>
</feature>
<evidence type="ECO:0000256" key="11">
    <source>
        <dbReference type="RuleBase" id="RU000454"/>
    </source>
</evidence>
<dbReference type="GO" id="GO:0012505">
    <property type="term" value="C:endomembrane system"/>
    <property type="evidence" value="ECO:0007669"/>
    <property type="project" value="UniProtKB-SubCell"/>
</dbReference>
<evidence type="ECO:0000256" key="12">
    <source>
        <dbReference type="SAM" id="MobiDB-lite"/>
    </source>
</evidence>
<feature type="region of interest" description="Disordered" evidence="12">
    <location>
        <begin position="311"/>
        <end position="382"/>
    </location>
</feature>
<dbReference type="PANTHER" id="PTHR13683">
    <property type="entry name" value="ASPARTYL PROTEASES"/>
    <property type="match status" value="1"/>
</dbReference>
<dbReference type="InterPro" id="IPR032799">
    <property type="entry name" value="TAXi_C"/>
</dbReference>
<feature type="compositionally biased region" description="Basic and acidic residues" evidence="12">
    <location>
        <begin position="812"/>
        <end position="824"/>
    </location>
</feature>